<dbReference type="Pfam" id="PF12710">
    <property type="entry name" value="HAD"/>
    <property type="match status" value="1"/>
</dbReference>
<reference evidence="2" key="2">
    <citation type="journal article" date="2014" name="ISME J.">
        <title>Microbial stratification in low pH oxic and suboxic macroscopic growths along an acid mine drainage.</title>
        <authorList>
            <person name="Mendez-Garcia C."/>
            <person name="Mesa V."/>
            <person name="Sprenger R.R."/>
            <person name="Richter M."/>
            <person name="Diez M.S."/>
            <person name="Solano J."/>
            <person name="Bargiela R."/>
            <person name="Golyshina O.V."/>
            <person name="Manteca A."/>
            <person name="Ramos J.L."/>
            <person name="Gallego J.R."/>
            <person name="Llorente I."/>
            <person name="Martins Dos Santos V.A."/>
            <person name="Jensen O.N."/>
            <person name="Pelaez A.I."/>
            <person name="Sanchez J."/>
            <person name="Ferrer M."/>
        </authorList>
    </citation>
    <scope>NUCLEOTIDE SEQUENCE</scope>
</reference>
<proteinExistence type="predicted"/>
<dbReference type="NCBIfam" id="TIGR01488">
    <property type="entry name" value="HAD-SF-IB"/>
    <property type="match status" value="1"/>
</dbReference>
<dbReference type="PANTHER" id="PTHR43344:SF21">
    <property type="entry name" value="POLYOL PHOSPHATE PHOSPHATASE PYP1"/>
    <property type="match status" value="1"/>
</dbReference>
<name>T0Y1D0_9ZZZZ</name>
<dbReference type="EMBL" id="AUZZ01011580">
    <property type="protein sequence ID" value="EQD25832.1"/>
    <property type="molecule type" value="Genomic_DNA"/>
</dbReference>
<evidence type="ECO:0000313" key="2">
    <source>
        <dbReference type="EMBL" id="EQD25832.1"/>
    </source>
</evidence>
<dbReference type="GO" id="GO:0005737">
    <property type="term" value="C:cytoplasm"/>
    <property type="evidence" value="ECO:0007669"/>
    <property type="project" value="TreeGrafter"/>
</dbReference>
<comment type="caution">
    <text evidence="2">The sequence shown here is derived from an EMBL/GenBank/DDBJ whole genome shotgun (WGS) entry which is preliminary data.</text>
</comment>
<protein>
    <submittedName>
        <fullName evidence="2">2,3-diketo-5-methylthio-1-phosphopentane phosphatase</fullName>
    </submittedName>
</protein>
<dbReference type="Gene3D" id="3.40.50.1000">
    <property type="entry name" value="HAD superfamily/HAD-like"/>
    <property type="match status" value="1"/>
</dbReference>
<organism evidence="2">
    <name type="scientific">mine drainage metagenome</name>
    <dbReference type="NCBI Taxonomy" id="410659"/>
    <lineage>
        <taxon>unclassified sequences</taxon>
        <taxon>metagenomes</taxon>
        <taxon>ecological metagenomes</taxon>
    </lineage>
</organism>
<dbReference type="Gene3D" id="3.90.1470.20">
    <property type="match status" value="1"/>
</dbReference>
<dbReference type="InterPro" id="IPR036412">
    <property type="entry name" value="HAD-like_sf"/>
</dbReference>
<dbReference type="InterPro" id="IPR006384">
    <property type="entry name" value="HAD_hydro_PyrdxlP_Pase-like"/>
</dbReference>
<dbReference type="NCBIfam" id="TIGR01489">
    <property type="entry name" value="DKMTPPase-SF"/>
    <property type="match status" value="1"/>
</dbReference>
<dbReference type="GO" id="GO:0000287">
    <property type="term" value="F:magnesium ion binding"/>
    <property type="evidence" value="ECO:0007669"/>
    <property type="project" value="TreeGrafter"/>
</dbReference>
<keyword evidence="1" id="KW-0378">Hydrolase</keyword>
<accession>T0Y1D0</accession>
<evidence type="ECO:0000256" key="1">
    <source>
        <dbReference type="ARBA" id="ARBA00022801"/>
    </source>
</evidence>
<dbReference type="SUPFAM" id="SSF56784">
    <property type="entry name" value="HAD-like"/>
    <property type="match status" value="1"/>
</dbReference>
<sequence length="251" mass="27236">MLVPQRRPARVFPRDSRIIPSMNEWTIVCDFDGTVSVGDVIDLLLERYAARGWEELETAWQLGEIGSRACLAGQIALLDASPAQLDAVIASITIDPAFPAFVADARAAGVSLTVVSDGFDRAIRALLTRYGLGDLPIVANHLEQSGARSWRLEFPHSNPGCRAASGTCKCERAEGLRRLAPSVLLIGDGSSDFCVAGSADFVFAKHRLIAHCRERGYAHLSMHGFADARAALPRLLAGELHAQPHRFHQDT</sequence>
<dbReference type="GO" id="GO:0006564">
    <property type="term" value="P:L-serine biosynthetic process"/>
    <property type="evidence" value="ECO:0007669"/>
    <property type="project" value="TreeGrafter"/>
</dbReference>
<reference evidence="2" key="1">
    <citation type="submission" date="2013-08" db="EMBL/GenBank/DDBJ databases">
        <authorList>
            <person name="Mendez C."/>
            <person name="Richter M."/>
            <person name="Ferrer M."/>
            <person name="Sanchez J."/>
        </authorList>
    </citation>
    <scope>NUCLEOTIDE SEQUENCE</scope>
</reference>
<dbReference type="InterPro" id="IPR050582">
    <property type="entry name" value="HAD-like_SerB"/>
</dbReference>
<dbReference type="PANTHER" id="PTHR43344">
    <property type="entry name" value="PHOSPHOSERINE PHOSPHATASE"/>
    <property type="match status" value="1"/>
</dbReference>
<dbReference type="GO" id="GO:0036424">
    <property type="term" value="F:L-phosphoserine phosphatase activity"/>
    <property type="evidence" value="ECO:0007669"/>
    <property type="project" value="TreeGrafter"/>
</dbReference>
<dbReference type="AlphaFoldDB" id="T0Y1D0"/>
<gene>
    <name evidence="2" type="ORF">B2A_15927</name>
</gene>
<dbReference type="InterPro" id="IPR023214">
    <property type="entry name" value="HAD_sf"/>
</dbReference>